<proteinExistence type="predicted"/>
<evidence type="ECO:0000259" key="2">
    <source>
        <dbReference type="Pfam" id="PF12274"/>
    </source>
</evidence>
<feature type="region of interest" description="Disordered" evidence="1">
    <location>
        <begin position="63"/>
        <end position="82"/>
    </location>
</feature>
<accession>A0A5J9WAG9</accession>
<evidence type="ECO:0000313" key="4">
    <source>
        <dbReference type="Proteomes" id="UP000324897"/>
    </source>
</evidence>
<evidence type="ECO:0000313" key="3">
    <source>
        <dbReference type="EMBL" id="TVU45001.1"/>
    </source>
</evidence>
<protein>
    <recommendedName>
        <fullName evidence="2">DUF3615 domain-containing protein</fullName>
    </recommendedName>
</protein>
<dbReference type="Pfam" id="PF12274">
    <property type="entry name" value="DUF3615"/>
    <property type="match status" value="1"/>
</dbReference>
<feature type="domain" description="DUF3615" evidence="2">
    <location>
        <begin position="235"/>
        <end position="311"/>
    </location>
</feature>
<name>A0A5J9WAG9_9POAL</name>
<feature type="region of interest" description="Disordered" evidence="1">
    <location>
        <begin position="1"/>
        <end position="20"/>
    </location>
</feature>
<dbReference type="PANTHER" id="PTHR33326:SF38">
    <property type="entry name" value="EXPRESSED PROTEIN"/>
    <property type="match status" value="1"/>
</dbReference>
<reference evidence="3 4" key="1">
    <citation type="journal article" date="2019" name="Sci. Rep.">
        <title>A high-quality genome of Eragrostis curvula grass provides insights into Poaceae evolution and supports new strategies to enhance forage quality.</title>
        <authorList>
            <person name="Carballo J."/>
            <person name="Santos B.A.C.M."/>
            <person name="Zappacosta D."/>
            <person name="Garbus I."/>
            <person name="Selva J.P."/>
            <person name="Gallo C.A."/>
            <person name="Diaz A."/>
            <person name="Albertini E."/>
            <person name="Caccamo M."/>
            <person name="Echenique V."/>
        </authorList>
    </citation>
    <scope>NUCLEOTIDE SEQUENCE [LARGE SCALE GENOMIC DNA]</scope>
    <source>
        <strain evidence="4">cv. Victoria</strain>
        <tissue evidence="3">Leaf</tissue>
    </source>
</reference>
<dbReference type="Proteomes" id="UP000324897">
    <property type="component" value="Chromosome 5"/>
</dbReference>
<sequence>MDPDCETPPMINTASRSAQSDPCLHFSSDLACSHGAQSTPLPSDRGQAMDVDEVTSRPLQLAEDVEREQKRARQQQIQTARRGPLLRDWPDPYWMTSDWTKYRTDEEGLKLVEFARRIGPAIRAKYNLQRVKLDAGIKEDNKVLFEKTEEMKPPCKEYGAPDLENVGHLSESPEQSGGLTRSNIHQAVDPTSDAFIEQLGRTAKAYFERINKQKFDEEEIVKNGFQYMNDEAFLAFRNYVAEHDLFEDSDYQFGKVLHHCFTAEGYGKVYTHFNFTVDIKKKDENDWTSRLYFAEAKLVRGVKFYFCAPLEGVAAIHVLPRSFGTPLKVAMKKASNPLDRAIRVL</sequence>
<feature type="region of interest" description="Disordered" evidence="1">
    <location>
        <begin position="31"/>
        <end position="53"/>
    </location>
</feature>
<dbReference type="AlphaFoldDB" id="A0A5J9WAG9"/>
<dbReference type="Gramene" id="TVU45001">
    <property type="protein sequence ID" value="TVU45001"/>
    <property type="gene ID" value="EJB05_04468"/>
</dbReference>
<dbReference type="PANTHER" id="PTHR33326">
    <property type="entry name" value="OS05G0543800 PROTEIN"/>
    <property type="match status" value="1"/>
</dbReference>
<evidence type="ECO:0000256" key="1">
    <source>
        <dbReference type="SAM" id="MobiDB-lite"/>
    </source>
</evidence>
<gene>
    <name evidence="3" type="ORF">EJB05_04468</name>
</gene>
<feature type="compositionally biased region" description="Polar residues" evidence="1">
    <location>
        <begin position="10"/>
        <end position="20"/>
    </location>
</feature>
<keyword evidence="4" id="KW-1185">Reference proteome</keyword>
<organism evidence="3 4">
    <name type="scientific">Eragrostis curvula</name>
    <name type="common">weeping love grass</name>
    <dbReference type="NCBI Taxonomy" id="38414"/>
    <lineage>
        <taxon>Eukaryota</taxon>
        <taxon>Viridiplantae</taxon>
        <taxon>Streptophyta</taxon>
        <taxon>Embryophyta</taxon>
        <taxon>Tracheophyta</taxon>
        <taxon>Spermatophyta</taxon>
        <taxon>Magnoliopsida</taxon>
        <taxon>Liliopsida</taxon>
        <taxon>Poales</taxon>
        <taxon>Poaceae</taxon>
        <taxon>PACMAD clade</taxon>
        <taxon>Chloridoideae</taxon>
        <taxon>Eragrostideae</taxon>
        <taxon>Eragrostidinae</taxon>
        <taxon>Eragrostis</taxon>
    </lineage>
</organism>
<dbReference type="EMBL" id="RWGY01000004">
    <property type="protein sequence ID" value="TVU45001.1"/>
    <property type="molecule type" value="Genomic_DNA"/>
</dbReference>
<dbReference type="OrthoDB" id="10408104at2759"/>
<dbReference type="InterPro" id="IPR022059">
    <property type="entry name" value="DUF3615"/>
</dbReference>
<comment type="caution">
    <text evidence="3">The sequence shown here is derived from an EMBL/GenBank/DDBJ whole genome shotgun (WGS) entry which is preliminary data.</text>
</comment>